<organism evidence="3 4">
    <name type="scientific">Prorocentrum cordatum</name>
    <dbReference type="NCBI Taxonomy" id="2364126"/>
    <lineage>
        <taxon>Eukaryota</taxon>
        <taxon>Sar</taxon>
        <taxon>Alveolata</taxon>
        <taxon>Dinophyceae</taxon>
        <taxon>Prorocentrales</taxon>
        <taxon>Prorocentraceae</taxon>
        <taxon>Prorocentrum</taxon>
    </lineage>
</organism>
<sequence length="193" mass="21213">MLKTVVSALLAAHCSALAEQPDPMALQRGEVSSNGSMYEEMSAMSAMTNAASALEAKMRAQLETGECQKVESTRNDKQPPGKANAGIFNRPWTKEMTNLRDGQEWGMKPATMPPVPGADVKMAFLFFANDRIDNEEIWLHWMDEVPEKGWATCAHVPPCFPIVLFLSLLPPSPWSLLQLPPFDAIVSHSAEVS</sequence>
<accession>A0ABN9UGF6</accession>
<proteinExistence type="predicted"/>
<keyword evidence="4" id="KW-1185">Reference proteome</keyword>
<name>A0ABN9UGF6_9DINO</name>
<feature type="compositionally biased region" description="Basic and acidic residues" evidence="1">
    <location>
        <begin position="69"/>
        <end position="79"/>
    </location>
</feature>
<protein>
    <submittedName>
        <fullName evidence="3">Uncharacterized protein</fullName>
    </submittedName>
</protein>
<feature type="signal peptide" evidence="2">
    <location>
        <begin position="1"/>
        <end position="18"/>
    </location>
</feature>
<evidence type="ECO:0000256" key="2">
    <source>
        <dbReference type="SAM" id="SignalP"/>
    </source>
</evidence>
<feature type="region of interest" description="Disordered" evidence="1">
    <location>
        <begin position="69"/>
        <end position="88"/>
    </location>
</feature>
<evidence type="ECO:0000313" key="4">
    <source>
        <dbReference type="Proteomes" id="UP001189429"/>
    </source>
</evidence>
<evidence type="ECO:0000313" key="3">
    <source>
        <dbReference type="EMBL" id="CAK0858716.1"/>
    </source>
</evidence>
<feature type="chain" id="PRO_5046809555" evidence="2">
    <location>
        <begin position="19"/>
        <end position="193"/>
    </location>
</feature>
<comment type="caution">
    <text evidence="3">The sequence shown here is derived from an EMBL/GenBank/DDBJ whole genome shotgun (WGS) entry which is preliminary data.</text>
</comment>
<keyword evidence="2" id="KW-0732">Signal</keyword>
<dbReference type="EMBL" id="CAUYUJ010015837">
    <property type="protein sequence ID" value="CAK0858716.1"/>
    <property type="molecule type" value="Genomic_DNA"/>
</dbReference>
<gene>
    <name evidence="3" type="ORF">PCOR1329_LOCUS48325</name>
</gene>
<evidence type="ECO:0000256" key="1">
    <source>
        <dbReference type="SAM" id="MobiDB-lite"/>
    </source>
</evidence>
<dbReference type="Proteomes" id="UP001189429">
    <property type="component" value="Unassembled WGS sequence"/>
</dbReference>
<reference evidence="3" key="1">
    <citation type="submission" date="2023-10" db="EMBL/GenBank/DDBJ databases">
        <authorList>
            <person name="Chen Y."/>
            <person name="Shah S."/>
            <person name="Dougan E. K."/>
            <person name="Thang M."/>
            <person name="Chan C."/>
        </authorList>
    </citation>
    <scope>NUCLEOTIDE SEQUENCE [LARGE SCALE GENOMIC DNA]</scope>
</reference>